<dbReference type="SUPFAM" id="SSF46689">
    <property type="entry name" value="Homeodomain-like"/>
    <property type="match status" value="1"/>
</dbReference>
<dbReference type="Pfam" id="PF00392">
    <property type="entry name" value="GntR"/>
    <property type="match status" value="1"/>
</dbReference>
<dbReference type="Gene3D" id="1.20.120.530">
    <property type="entry name" value="GntR ligand-binding domain-like"/>
    <property type="match status" value="1"/>
</dbReference>
<evidence type="ECO:0000256" key="3">
    <source>
        <dbReference type="ARBA" id="ARBA00023163"/>
    </source>
</evidence>
<accession>A0A2N3Y5Q0</accession>
<dbReference type="AlphaFoldDB" id="A0A2N3Y5Q0"/>
<evidence type="ECO:0000313" key="6">
    <source>
        <dbReference type="EMBL" id="PKW18171.1"/>
    </source>
</evidence>
<reference evidence="6" key="1">
    <citation type="submission" date="2017-12" db="EMBL/GenBank/DDBJ databases">
        <title>Sequencing the genomes of 1000 Actinobacteria strains.</title>
        <authorList>
            <person name="Klenk H.-P."/>
        </authorList>
    </citation>
    <scope>NUCLEOTIDE SEQUENCE [LARGE SCALE GENOMIC DNA]</scope>
    <source>
        <strain evidence="6">DSM 44228</strain>
    </source>
</reference>
<evidence type="ECO:0000256" key="2">
    <source>
        <dbReference type="ARBA" id="ARBA00023125"/>
    </source>
</evidence>
<dbReference type="PRINTS" id="PR00035">
    <property type="entry name" value="HTHGNTR"/>
</dbReference>
<dbReference type="Proteomes" id="UP000233786">
    <property type="component" value="Unassembled WGS sequence"/>
</dbReference>
<evidence type="ECO:0000313" key="7">
    <source>
        <dbReference type="Proteomes" id="UP000233786"/>
    </source>
</evidence>
<dbReference type="SUPFAM" id="SSF48008">
    <property type="entry name" value="GntR ligand-binding domain-like"/>
    <property type="match status" value="1"/>
</dbReference>
<dbReference type="InterPro" id="IPR000524">
    <property type="entry name" value="Tscrpt_reg_HTH_GntR"/>
</dbReference>
<protein>
    <submittedName>
        <fullName evidence="6">DNA-binding GntR family transcriptional regulator</fullName>
    </submittedName>
</protein>
<dbReference type="Pfam" id="PF07729">
    <property type="entry name" value="FCD"/>
    <property type="match status" value="1"/>
</dbReference>
<dbReference type="PROSITE" id="PS50949">
    <property type="entry name" value="HTH_GNTR"/>
    <property type="match status" value="1"/>
</dbReference>
<dbReference type="PANTHER" id="PTHR43537">
    <property type="entry name" value="TRANSCRIPTIONAL REGULATOR, GNTR FAMILY"/>
    <property type="match status" value="1"/>
</dbReference>
<keyword evidence="3" id="KW-0804">Transcription</keyword>
<dbReference type="PANTHER" id="PTHR43537:SF5">
    <property type="entry name" value="UXU OPERON TRANSCRIPTIONAL REGULATOR"/>
    <property type="match status" value="1"/>
</dbReference>
<dbReference type="GO" id="GO:0003700">
    <property type="term" value="F:DNA-binding transcription factor activity"/>
    <property type="evidence" value="ECO:0007669"/>
    <property type="project" value="InterPro"/>
</dbReference>
<gene>
    <name evidence="6" type="ORF">A8926_6237</name>
</gene>
<proteinExistence type="predicted"/>
<dbReference type="Gene3D" id="1.10.10.10">
    <property type="entry name" value="Winged helix-like DNA-binding domain superfamily/Winged helix DNA-binding domain"/>
    <property type="match status" value="1"/>
</dbReference>
<dbReference type="GO" id="GO:0003677">
    <property type="term" value="F:DNA binding"/>
    <property type="evidence" value="ECO:0007669"/>
    <property type="project" value="UniProtKB-KW"/>
</dbReference>
<dbReference type="InterPro" id="IPR011711">
    <property type="entry name" value="GntR_C"/>
</dbReference>
<dbReference type="STRING" id="994479.GCA_000194155_06885"/>
<keyword evidence="2 6" id="KW-0238">DNA-binding</keyword>
<sequence length="637" mass="69751">MPRGHLWSTVVHLNQKFAYSSTVVGRPRNPVVLTDTERAALLKWTRSRTCSQALALRAQIVLCCEHESTNTAVAQSLGISRDVVGKWRSRFLDQRLDGLHEQPRPGRPRAVDDDAVATVLVRTLAPAPGARHAWSTRSMAAETGLSQTTVNRIWSAHRIHPAPGSSPRRAGQVSLLPAEIHDVVGLFLDPPMRVLAVSATPHSTPLRDQRPAGRSVDRRRAETRNLFAVANAFASLRGVTTGTSGSHAPLREFLEHLDRTVAASMNVHLLAGGLDESALRTVDEWQHGHPRFRCDNAPDPSSWIDEIDFLLANNPLPGHENLFGFAASLTKVRNDVRAWCSTWTPRTSPYSWAKSPRALWSGAANRGINNDSKSVSETASEQTGHDLEPTSAIPDDSATASGTTDRVVHLVREALATGQYHAGERVKEAPLAARLGVSRGPIREALRVLAEEGMLERLPNRGAAVPDVSATNILDLYAVRASLGALVMRRVAVLGHAHLQPVNAALAEVRAAARNSDDVRIGEADLCFQDAIARTANLPQASSFFERLTMRLRMFISVLRLGYAEAGDLIARENATIFDALRNGDGNEAARLWRVKVERSVRYMVAQLPRDHFDPDLWITIAGKPNPRPGDPRNLPR</sequence>
<feature type="region of interest" description="Disordered" evidence="4">
    <location>
        <begin position="363"/>
        <end position="403"/>
    </location>
</feature>
<dbReference type="EMBL" id="PJNB01000001">
    <property type="protein sequence ID" value="PKW18171.1"/>
    <property type="molecule type" value="Genomic_DNA"/>
</dbReference>
<evidence type="ECO:0000256" key="1">
    <source>
        <dbReference type="ARBA" id="ARBA00023015"/>
    </source>
</evidence>
<evidence type="ECO:0000259" key="5">
    <source>
        <dbReference type="PROSITE" id="PS50949"/>
    </source>
</evidence>
<keyword evidence="1" id="KW-0805">Transcription regulation</keyword>
<dbReference type="SMART" id="SM00345">
    <property type="entry name" value="HTH_GNTR"/>
    <property type="match status" value="1"/>
</dbReference>
<dbReference type="InterPro" id="IPR036388">
    <property type="entry name" value="WH-like_DNA-bd_sf"/>
</dbReference>
<evidence type="ECO:0000256" key="4">
    <source>
        <dbReference type="SAM" id="MobiDB-lite"/>
    </source>
</evidence>
<dbReference type="SMART" id="SM00895">
    <property type="entry name" value="FCD"/>
    <property type="match status" value="1"/>
</dbReference>
<feature type="domain" description="HTH gntR-type" evidence="5">
    <location>
        <begin position="401"/>
        <end position="468"/>
    </location>
</feature>
<dbReference type="RefSeq" id="WP_202798975.1">
    <property type="nucleotide sequence ID" value="NZ_CP061007.1"/>
</dbReference>
<dbReference type="InterPro" id="IPR036390">
    <property type="entry name" value="WH_DNA-bd_sf"/>
</dbReference>
<dbReference type="InterPro" id="IPR008920">
    <property type="entry name" value="TF_FadR/GntR_C"/>
</dbReference>
<feature type="compositionally biased region" description="Polar residues" evidence="4">
    <location>
        <begin position="367"/>
        <end position="382"/>
    </location>
</feature>
<dbReference type="CDD" id="cd07377">
    <property type="entry name" value="WHTH_GntR"/>
    <property type="match status" value="1"/>
</dbReference>
<keyword evidence="7" id="KW-1185">Reference proteome</keyword>
<comment type="caution">
    <text evidence="6">The sequence shown here is derived from an EMBL/GenBank/DDBJ whole genome shotgun (WGS) entry which is preliminary data.</text>
</comment>
<dbReference type="SUPFAM" id="SSF46785">
    <property type="entry name" value="Winged helix' DNA-binding domain"/>
    <property type="match status" value="1"/>
</dbReference>
<organism evidence="6 7">
    <name type="scientific">Saccharopolyspora spinosa</name>
    <dbReference type="NCBI Taxonomy" id="60894"/>
    <lineage>
        <taxon>Bacteria</taxon>
        <taxon>Bacillati</taxon>
        <taxon>Actinomycetota</taxon>
        <taxon>Actinomycetes</taxon>
        <taxon>Pseudonocardiales</taxon>
        <taxon>Pseudonocardiaceae</taxon>
        <taxon>Saccharopolyspora</taxon>
    </lineage>
</organism>
<dbReference type="Pfam" id="PF13565">
    <property type="entry name" value="HTH_32"/>
    <property type="match status" value="1"/>
</dbReference>
<name>A0A2N3Y5Q0_SACSN</name>
<dbReference type="InterPro" id="IPR009057">
    <property type="entry name" value="Homeodomain-like_sf"/>
</dbReference>